<dbReference type="SMART" id="SM01290">
    <property type="entry name" value="N-glycanase_N"/>
    <property type="match status" value="1"/>
</dbReference>
<name>A0A5M6CIE0_9BACT</name>
<sequence>MKKIFALLSLAAIAAFSHKTNAQTTIRIYDTALFYDGYAGLSTATTPAPPGTVRLKTSLYSKKLSEAVLGQIGNSLSMKVLVKASCDNYDRGGHVSLAFVPKGDTTYTTGDTAVKRLEIARFITPFMNKNLQPDTVPYNYEINNVASILKENKITDIYDIWMELEIFGVPYAANNEIPGCSGRSDVFYGTLDLITDASAPRENNNIIIPIYNQKSFNNYQANATDSLTTTVKTVTFNLSDSSYNTSIYLITSNHGANSGGEEYNRRNHFVYFDGTQVLQYKPGFPTCEPYRIYNTQGNGIYGSAPRSDAQWQSFSNWCPGAYIPIRVINVGNLAPGTHTFKIAVPDAKFVGGQGNFPLSLYVQGKTEYIAPVGVNDINKIAANTTLYPNPAKQEINIRTEQKVEKVIMFNMVGQQVWAGNSKTIDITALQYGVYYVKIQLEGNIMVTKSFVKN</sequence>
<proteinExistence type="predicted"/>
<keyword evidence="5" id="KW-1185">Reference proteome</keyword>
<evidence type="ECO:0000259" key="3">
    <source>
        <dbReference type="SMART" id="SM01290"/>
    </source>
</evidence>
<keyword evidence="1" id="KW-1015">Disulfide bond</keyword>
<organism evidence="4 5">
    <name type="scientific">Taibaiella lutea</name>
    <dbReference type="NCBI Taxonomy" id="2608001"/>
    <lineage>
        <taxon>Bacteria</taxon>
        <taxon>Pseudomonadati</taxon>
        <taxon>Bacteroidota</taxon>
        <taxon>Chitinophagia</taxon>
        <taxon>Chitinophagales</taxon>
        <taxon>Chitinophagaceae</taxon>
        <taxon>Taibaiella</taxon>
    </lineage>
</organism>
<dbReference type="InterPro" id="IPR026444">
    <property type="entry name" value="Secre_tail"/>
</dbReference>
<dbReference type="InterPro" id="IPR008977">
    <property type="entry name" value="PHM/PNGase_F_dom_sf"/>
</dbReference>
<dbReference type="InterPro" id="IPR015197">
    <property type="entry name" value="PngaseF_C"/>
</dbReference>
<comment type="caution">
    <text evidence="4">The sequence shown here is derived from an EMBL/GenBank/DDBJ whole genome shotgun (WGS) entry which is preliminary data.</text>
</comment>
<dbReference type="InterPro" id="IPR015196">
    <property type="entry name" value="PngaseF_N"/>
</dbReference>
<dbReference type="NCBIfam" id="TIGR04183">
    <property type="entry name" value="Por_Secre_tail"/>
    <property type="match status" value="1"/>
</dbReference>
<accession>A0A5M6CIE0</accession>
<dbReference type="SUPFAM" id="SSF49742">
    <property type="entry name" value="PHM/PNGase F"/>
    <property type="match status" value="1"/>
</dbReference>
<dbReference type="Proteomes" id="UP000323632">
    <property type="component" value="Unassembled WGS sequence"/>
</dbReference>
<evidence type="ECO:0000256" key="2">
    <source>
        <dbReference type="SAM" id="SignalP"/>
    </source>
</evidence>
<dbReference type="AlphaFoldDB" id="A0A5M6CIE0"/>
<feature type="signal peptide" evidence="2">
    <location>
        <begin position="1"/>
        <end position="22"/>
    </location>
</feature>
<dbReference type="RefSeq" id="WP_150032462.1">
    <property type="nucleotide sequence ID" value="NZ_VWSH01000002.1"/>
</dbReference>
<dbReference type="Gene3D" id="2.60.120.230">
    <property type="match status" value="2"/>
</dbReference>
<feature type="domain" description="Peptide-N-glycosidase F N-terminal" evidence="3">
    <location>
        <begin position="25"/>
        <end position="179"/>
    </location>
</feature>
<protein>
    <submittedName>
        <fullName evidence="4">T9SS type A sorting domain-containing protein</fullName>
    </submittedName>
</protein>
<dbReference type="Pfam" id="PF09113">
    <property type="entry name" value="N-glycanase_C"/>
    <property type="match status" value="1"/>
</dbReference>
<evidence type="ECO:0000256" key="1">
    <source>
        <dbReference type="ARBA" id="ARBA00023157"/>
    </source>
</evidence>
<dbReference type="EMBL" id="VWSH01000002">
    <property type="protein sequence ID" value="KAA5534783.1"/>
    <property type="molecule type" value="Genomic_DNA"/>
</dbReference>
<dbReference type="Pfam" id="PF09112">
    <property type="entry name" value="N-glycanase_N"/>
    <property type="match status" value="1"/>
</dbReference>
<feature type="chain" id="PRO_5024448129" evidence="2">
    <location>
        <begin position="23"/>
        <end position="453"/>
    </location>
</feature>
<gene>
    <name evidence="4" type="ORF">F0919_09245</name>
</gene>
<dbReference type="GO" id="GO:0016715">
    <property type="term" value="F:oxidoreductase activity, acting on paired donors, with incorporation or reduction of molecular oxygen, reduced ascorbate as one donor, and incorporation of one atom of oxygen"/>
    <property type="evidence" value="ECO:0007669"/>
    <property type="project" value="InterPro"/>
</dbReference>
<evidence type="ECO:0000313" key="4">
    <source>
        <dbReference type="EMBL" id="KAA5534783.1"/>
    </source>
</evidence>
<dbReference type="InterPro" id="IPR014784">
    <property type="entry name" value="Cu2_ascorb_mOase-like_C"/>
</dbReference>
<keyword evidence="2" id="KW-0732">Signal</keyword>
<dbReference type="Pfam" id="PF18962">
    <property type="entry name" value="Por_Secre_tail"/>
    <property type="match status" value="1"/>
</dbReference>
<reference evidence="4 5" key="1">
    <citation type="submission" date="2019-09" db="EMBL/GenBank/DDBJ databases">
        <title>Genome sequence and assembly of Taibaiella sp.</title>
        <authorList>
            <person name="Chhetri G."/>
        </authorList>
    </citation>
    <scope>NUCLEOTIDE SEQUENCE [LARGE SCALE GENOMIC DNA]</scope>
    <source>
        <strain evidence="4 5">KVB11</strain>
    </source>
</reference>
<evidence type="ECO:0000313" key="5">
    <source>
        <dbReference type="Proteomes" id="UP000323632"/>
    </source>
</evidence>